<protein>
    <recommendedName>
        <fullName evidence="1">RNase H type-1 domain-containing protein</fullName>
    </recommendedName>
</protein>
<dbReference type="InterPro" id="IPR012337">
    <property type="entry name" value="RNaseH-like_sf"/>
</dbReference>
<dbReference type="InterPro" id="IPR036397">
    <property type="entry name" value="RNaseH_sf"/>
</dbReference>
<gene>
    <name evidence="2" type="ORF">A4U43_C04F10390</name>
</gene>
<feature type="domain" description="RNase H type-1" evidence="1">
    <location>
        <begin position="11"/>
        <end position="97"/>
    </location>
</feature>
<dbReference type="Gramene" id="ONK71603">
    <property type="protein sequence ID" value="ONK71603"/>
    <property type="gene ID" value="A4U43_C04F10390"/>
</dbReference>
<dbReference type="EMBL" id="CM007384">
    <property type="protein sequence ID" value="ONK71603.1"/>
    <property type="molecule type" value="Genomic_DNA"/>
</dbReference>
<dbReference type="Gene3D" id="3.30.420.10">
    <property type="entry name" value="Ribonuclease H-like superfamily/Ribonuclease H"/>
    <property type="match status" value="1"/>
</dbReference>
<evidence type="ECO:0000259" key="1">
    <source>
        <dbReference type="Pfam" id="PF13456"/>
    </source>
</evidence>
<dbReference type="PANTHER" id="PTHR47074">
    <property type="entry name" value="BNAC02G40300D PROTEIN"/>
    <property type="match status" value="1"/>
</dbReference>
<dbReference type="InterPro" id="IPR052929">
    <property type="entry name" value="RNase_H-like_EbsB-rel"/>
</dbReference>
<proteinExistence type="predicted"/>
<dbReference type="GO" id="GO:0004523">
    <property type="term" value="F:RNA-DNA hybrid ribonuclease activity"/>
    <property type="evidence" value="ECO:0007669"/>
    <property type="project" value="InterPro"/>
</dbReference>
<evidence type="ECO:0000313" key="2">
    <source>
        <dbReference type="EMBL" id="ONK71603.1"/>
    </source>
</evidence>
<dbReference type="SUPFAM" id="SSF53098">
    <property type="entry name" value="Ribonuclease H-like"/>
    <property type="match status" value="1"/>
</dbReference>
<organism evidence="2 3">
    <name type="scientific">Asparagus officinalis</name>
    <name type="common">Garden asparagus</name>
    <dbReference type="NCBI Taxonomy" id="4686"/>
    <lineage>
        <taxon>Eukaryota</taxon>
        <taxon>Viridiplantae</taxon>
        <taxon>Streptophyta</taxon>
        <taxon>Embryophyta</taxon>
        <taxon>Tracheophyta</taxon>
        <taxon>Spermatophyta</taxon>
        <taxon>Magnoliopsida</taxon>
        <taxon>Liliopsida</taxon>
        <taxon>Asparagales</taxon>
        <taxon>Asparagaceae</taxon>
        <taxon>Asparagoideae</taxon>
        <taxon>Asparagus</taxon>
    </lineage>
</organism>
<sequence length="127" mass="14061">MARFSKGNTSAAGVVVCEALATRDALAFALDIGLSKMVLEKDNSVVVNVIKYSDRELSELEGICADIKRSGQRLQHFEVQHVPRSSKKFAHVLAKKALNLSNMIVWMEEAPDDFVHFFLTDYSSAVS</sequence>
<dbReference type="AlphaFoldDB" id="A0A5P1F1L8"/>
<evidence type="ECO:0000313" key="3">
    <source>
        <dbReference type="Proteomes" id="UP000243459"/>
    </source>
</evidence>
<keyword evidence="3" id="KW-1185">Reference proteome</keyword>
<dbReference type="GO" id="GO:0003676">
    <property type="term" value="F:nucleic acid binding"/>
    <property type="evidence" value="ECO:0007669"/>
    <property type="project" value="InterPro"/>
</dbReference>
<dbReference type="OMA" id="WYAKNIS"/>
<name>A0A5P1F1L8_ASPOF</name>
<dbReference type="Proteomes" id="UP000243459">
    <property type="component" value="Chromosome 4"/>
</dbReference>
<accession>A0A5P1F1L8</accession>
<reference evidence="3" key="1">
    <citation type="journal article" date="2017" name="Nat. Commun.">
        <title>The asparagus genome sheds light on the origin and evolution of a young Y chromosome.</title>
        <authorList>
            <person name="Harkess A."/>
            <person name="Zhou J."/>
            <person name="Xu C."/>
            <person name="Bowers J.E."/>
            <person name="Van der Hulst R."/>
            <person name="Ayyampalayam S."/>
            <person name="Mercati F."/>
            <person name="Riccardi P."/>
            <person name="McKain M.R."/>
            <person name="Kakrana A."/>
            <person name="Tang H."/>
            <person name="Ray J."/>
            <person name="Groenendijk J."/>
            <person name="Arikit S."/>
            <person name="Mathioni S.M."/>
            <person name="Nakano M."/>
            <person name="Shan H."/>
            <person name="Telgmann-Rauber A."/>
            <person name="Kanno A."/>
            <person name="Yue Z."/>
            <person name="Chen H."/>
            <person name="Li W."/>
            <person name="Chen Y."/>
            <person name="Xu X."/>
            <person name="Zhang Y."/>
            <person name="Luo S."/>
            <person name="Chen H."/>
            <person name="Gao J."/>
            <person name="Mao Z."/>
            <person name="Pires J.C."/>
            <person name="Luo M."/>
            <person name="Kudrna D."/>
            <person name="Wing R.A."/>
            <person name="Meyers B.C."/>
            <person name="Yi K."/>
            <person name="Kong H."/>
            <person name="Lavrijsen P."/>
            <person name="Sunseri F."/>
            <person name="Falavigna A."/>
            <person name="Ye Y."/>
            <person name="Leebens-Mack J.H."/>
            <person name="Chen G."/>
        </authorList>
    </citation>
    <scope>NUCLEOTIDE SEQUENCE [LARGE SCALE GENOMIC DNA]</scope>
    <source>
        <strain evidence="3">cv. DH0086</strain>
    </source>
</reference>
<dbReference type="Pfam" id="PF13456">
    <property type="entry name" value="RVT_3"/>
    <property type="match status" value="1"/>
</dbReference>
<dbReference type="InterPro" id="IPR002156">
    <property type="entry name" value="RNaseH_domain"/>
</dbReference>
<dbReference type="PANTHER" id="PTHR47074:SF48">
    <property type="entry name" value="POLYNUCLEOTIDYL TRANSFERASE, RIBONUCLEASE H-LIKE SUPERFAMILY PROTEIN"/>
    <property type="match status" value="1"/>
</dbReference>